<feature type="transmembrane region" description="Helical" evidence="1">
    <location>
        <begin position="95"/>
        <end position="115"/>
    </location>
</feature>
<feature type="transmembrane region" description="Helical" evidence="1">
    <location>
        <begin position="42"/>
        <end position="59"/>
    </location>
</feature>
<keyword evidence="1" id="KW-0812">Transmembrane</keyword>
<keyword evidence="1" id="KW-1133">Transmembrane helix</keyword>
<protein>
    <submittedName>
        <fullName evidence="2">Putative membrane protein</fullName>
    </submittedName>
</protein>
<evidence type="ECO:0000256" key="1">
    <source>
        <dbReference type="SAM" id="Phobius"/>
    </source>
</evidence>
<gene>
    <name evidence="2" type="ORF">SAMN05660991_04567</name>
</gene>
<dbReference type="InterPro" id="IPR007165">
    <property type="entry name" value="Phage_holin_4_2"/>
</dbReference>
<sequence length="122" mass="12830">MIKFAIKVVLMAGVFYGVNYLLDGVEVHPNEDGPLGESGTWLWIALIFAVVNAVVGPILRLLGLPFVLLTLGLFLLVINAALLGLTAALTDRLDVTSFGSAVAGGLLLAIGGWVVDQVLDRS</sequence>
<keyword evidence="3" id="KW-1185">Reference proteome</keyword>
<feature type="transmembrane region" description="Helical" evidence="1">
    <location>
        <begin position="66"/>
        <end position="89"/>
    </location>
</feature>
<evidence type="ECO:0000313" key="3">
    <source>
        <dbReference type="Proteomes" id="UP000198960"/>
    </source>
</evidence>
<dbReference type="OrthoDB" id="9810847at2"/>
<name>A0A1H8WMW7_9ACTN</name>
<dbReference type="AlphaFoldDB" id="A0A1H8WMW7"/>
<dbReference type="PANTHER" id="PTHR37309">
    <property type="entry name" value="SLR0284 PROTEIN"/>
    <property type="match status" value="1"/>
</dbReference>
<keyword evidence="1" id="KW-0472">Membrane</keyword>
<dbReference type="STRING" id="673521.SAMN05660991_04567"/>
<dbReference type="RefSeq" id="WP_091949453.1">
    <property type="nucleotide sequence ID" value="NZ_FOEE01000024.1"/>
</dbReference>
<feature type="transmembrane region" description="Helical" evidence="1">
    <location>
        <begin position="5"/>
        <end position="22"/>
    </location>
</feature>
<dbReference type="Pfam" id="PF04020">
    <property type="entry name" value="Phage_holin_4_2"/>
    <property type="match status" value="1"/>
</dbReference>
<proteinExistence type="predicted"/>
<accession>A0A1H8WMW7</accession>
<evidence type="ECO:0000313" key="2">
    <source>
        <dbReference type="EMBL" id="SEP29030.1"/>
    </source>
</evidence>
<dbReference type="Proteomes" id="UP000198960">
    <property type="component" value="Unassembled WGS sequence"/>
</dbReference>
<reference evidence="3" key="1">
    <citation type="submission" date="2016-10" db="EMBL/GenBank/DDBJ databases">
        <authorList>
            <person name="Varghese N."/>
            <person name="Submissions S."/>
        </authorList>
    </citation>
    <scope>NUCLEOTIDE SEQUENCE [LARGE SCALE GENOMIC DNA]</scope>
    <source>
        <strain evidence="3">DSM 45413</strain>
    </source>
</reference>
<dbReference type="PANTHER" id="PTHR37309:SF1">
    <property type="entry name" value="SLR0284 PROTEIN"/>
    <property type="match status" value="1"/>
</dbReference>
<dbReference type="EMBL" id="FOEE01000024">
    <property type="protein sequence ID" value="SEP29030.1"/>
    <property type="molecule type" value="Genomic_DNA"/>
</dbReference>
<organism evidence="2 3">
    <name type="scientific">Trujillonella endophytica</name>
    <dbReference type="NCBI Taxonomy" id="673521"/>
    <lineage>
        <taxon>Bacteria</taxon>
        <taxon>Bacillati</taxon>
        <taxon>Actinomycetota</taxon>
        <taxon>Actinomycetes</taxon>
        <taxon>Geodermatophilales</taxon>
        <taxon>Geodermatophilaceae</taxon>
        <taxon>Trujillonella</taxon>
    </lineage>
</organism>